<evidence type="ECO:0000256" key="5">
    <source>
        <dbReference type="ARBA" id="ARBA00049086"/>
    </source>
</evidence>
<evidence type="ECO:0000256" key="3">
    <source>
        <dbReference type="ARBA" id="ARBA00023015"/>
    </source>
</evidence>
<dbReference type="AlphaFoldDB" id="A0A914VBC8"/>
<feature type="signal peptide" evidence="7">
    <location>
        <begin position="1"/>
        <end position="17"/>
    </location>
</feature>
<keyword evidence="3" id="KW-0805">Transcription regulation</keyword>
<dbReference type="Proteomes" id="UP000887566">
    <property type="component" value="Unplaced"/>
</dbReference>
<keyword evidence="6" id="KW-0808">Transferase</keyword>
<dbReference type="SUPFAM" id="SSF53335">
    <property type="entry name" value="S-adenosyl-L-methionine-dependent methyltransferases"/>
    <property type="match status" value="1"/>
</dbReference>
<name>A0A914VBC8_9BILA</name>
<evidence type="ECO:0000256" key="6">
    <source>
        <dbReference type="PROSITE-ProRule" id="PRU01015"/>
    </source>
</evidence>
<evidence type="ECO:0000313" key="9">
    <source>
        <dbReference type="WBParaSite" id="PSAMB.scaffold17576size1099.g37335.t1"/>
    </source>
</evidence>
<keyword evidence="4" id="KW-0804">Transcription</keyword>
<dbReference type="CDD" id="cd02440">
    <property type="entry name" value="AdoMet_MTases"/>
    <property type="match status" value="1"/>
</dbReference>
<evidence type="ECO:0000256" key="1">
    <source>
        <dbReference type="ARBA" id="ARBA00011925"/>
    </source>
</evidence>
<reference evidence="9" key="1">
    <citation type="submission" date="2022-11" db="UniProtKB">
        <authorList>
            <consortium name="WormBaseParasite"/>
        </authorList>
    </citation>
    <scope>IDENTIFICATION</scope>
</reference>
<organism evidence="8 9">
    <name type="scientific">Plectus sambesii</name>
    <dbReference type="NCBI Taxonomy" id="2011161"/>
    <lineage>
        <taxon>Eukaryota</taxon>
        <taxon>Metazoa</taxon>
        <taxon>Ecdysozoa</taxon>
        <taxon>Nematoda</taxon>
        <taxon>Chromadorea</taxon>
        <taxon>Plectida</taxon>
        <taxon>Plectina</taxon>
        <taxon>Plectoidea</taxon>
        <taxon>Plectidae</taxon>
        <taxon>Plectus</taxon>
    </lineage>
</organism>
<keyword evidence="6" id="KW-0489">Methyltransferase</keyword>
<comment type="catalytic activity">
    <reaction evidence="5">
        <text>L-arginyl-[protein] + 2 S-adenosyl-L-methionine = N(omega),N(omega)-dimethyl-L-arginyl-[protein] + 2 S-adenosyl-L-homocysteine + 2 H(+)</text>
        <dbReference type="Rhea" id="RHEA:48096"/>
        <dbReference type="Rhea" id="RHEA-COMP:10532"/>
        <dbReference type="Rhea" id="RHEA-COMP:11991"/>
        <dbReference type="ChEBI" id="CHEBI:15378"/>
        <dbReference type="ChEBI" id="CHEBI:29965"/>
        <dbReference type="ChEBI" id="CHEBI:57856"/>
        <dbReference type="ChEBI" id="CHEBI:59789"/>
        <dbReference type="ChEBI" id="CHEBI:61897"/>
        <dbReference type="EC" id="2.1.1.319"/>
    </reaction>
</comment>
<dbReference type="InterPro" id="IPR029063">
    <property type="entry name" value="SAM-dependent_MTases_sf"/>
</dbReference>
<dbReference type="InterPro" id="IPR025799">
    <property type="entry name" value="Arg_MeTrfase"/>
</dbReference>
<evidence type="ECO:0000256" key="7">
    <source>
        <dbReference type="SAM" id="SignalP"/>
    </source>
</evidence>
<keyword evidence="2 6" id="KW-0949">S-adenosyl-L-methionine</keyword>
<dbReference type="GO" id="GO:0070611">
    <property type="term" value="F:histone H3R2 methyltransferase activity"/>
    <property type="evidence" value="ECO:0007669"/>
    <property type="project" value="TreeGrafter"/>
</dbReference>
<dbReference type="PROSITE" id="PS51678">
    <property type="entry name" value="SAM_MT_PRMT"/>
    <property type="match status" value="1"/>
</dbReference>
<dbReference type="PANTHER" id="PTHR11006:SF10">
    <property type="entry name" value="HISTONE-ARGININE METHYLTRANSFERASE CARMER-RELATED"/>
    <property type="match status" value="1"/>
</dbReference>
<evidence type="ECO:0000256" key="4">
    <source>
        <dbReference type="ARBA" id="ARBA00023163"/>
    </source>
</evidence>
<evidence type="ECO:0000313" key="8">
    <source>
        <dbReference type="Proteomes" id="UP000887566"/>
    </source>
</evidence>
<dbReference type="Gene3D" id="3.40.50.150">
    <property type="entry name" value="Vaccinia Virus protein VP39"/>
    <property type="match status" value="1"/>
</dbReference>
<evidence type="ECO:0000256" key="2">
    <source>
        <dbReference type="ARBA" id="ARBA00022691"/>
    </source>
</evidence>
<protein>
    <recommendedName>
        <fullName evidence="1">type I protein arginine methyltransferase</fullName>
        <ecNumber evidence="1">2.1.1.319</ecNumber>
    </recommendedName>
</protein>
<keyword evidence="8" id="KW-1185">Reference proteome</keyword>
<dbReference type="GO" id="GO:0035242">
    <property type="term" value="F:protein-arginine omega-N asymmetric methyltransferase activity"/>
    <property type="evidence" value="ECO:0007669"/>
    <property type="project" value="UniProtKB-EC"/>
</dbReference>
<accession>A0A914VBC8</accession>
<dbReference type="WBParaSite" id="PSAMB.scaffold17576size1099.g37335.t1">
    <property type="protein sequence ID" value="PSAMB.scaffold17576size1099.g37335.t1"/>
    <property type="gene ID" value="PSAMB.scaffold17576size1099.g37335"/>
</dbReference>
<proteinExistence type="predicted"/>
<dbReference type="PANTHER" id="PTHR11006">
    <property type="entry name" value="PROTEIN ARGININE N-METHYLTRANSFERASE"/>
    <property type="match status" value="1"/>
</dbReference>
<dbReference type="GO" id="GO:0032259">
    <property type="term" value="P:methylation"/>
    <property type="evidence" value="ECO:0007669"/>
    <property type="project" value="UniProtKB-KW"/>
</dbReference>
<sequence>MYLGVVFVIYLLGLIDAGRCADEFCSKDDELCGRRNVSESLLLQSYAQFAQHRLLLKDHYRVETYRQAILGNLADFKDKVVLDMGAGVGILSLFAAQAGAKIVYAVEPSAIAEHITTLAHANGFGHVIKVINRPIEDMVADELEPVDTIVADPFGYMALHERMIEKVIIARDRFLKPE</sequence>
<feature type="chain" id="PRO_5036927323" description="type I protein arginine methyltransferase" evidence="7">
    <location>
        <begin position="18"/>
        <end position="178"/>
    </location>
</feature>
<dbReference type="EC" id="2.1.1.319" evidence="1"/>
<keyword evidence="7" id="KW-0732">Signal</keyword>
<dbReference type="Pfam" id="PF06325">
    <property type="entry name" value="PrmA"/>
    <property type="match status" value="1"/>
</dbReference>